<evidence type="ECO:0000313" key="3">
    <source>
        <dbReference type="Proteomes" id="UP000217257"/>
    </source>
</evidence>
<dbReference type="EMBL" id="CP022098">
    <property type="protein sequence ID" value="ATB42509.1"/>
    <property type="molecule type" value="Genomic_DNA"/>
</dbReference>
<dbReference type="RefSeq" id="WP_095990058.1">
    <property type="nucleotide sequence ID" value="NZ_CP022098.1"/>
</dbReference>
<protein>
    <recommendedName>
        <fullName evidence="4">Lipoprotein</fullName>
    </recommendedName>
</protein>
<dbReference type="AlphaFoldDB" id="A0A250JF36"/>
<sequence length="189" mass="20595">MSIKSSSLMSVLMMGSTFVLGACGVGAAEDAQGREEVADLATQEQAVSSGWTPYTSDEFSPISCDGSSLISAAQCSGDYCDNIRFYCQPTAGVRGSSYWTGYFSDEGVNYKYCDPGFWITAVACSHDYCDNISIQCSYMSNISQRNCYWTGWMSDENGGYLGFGSGYFAMGVQCSGEFCDNKRYYVCQP</sequence>
<reference evidence="2 3" key="1">
    <citation type="submission" date="2017-06" db="EMBL/GenBank/DDBJ databases">
        <title>Sequencing and comparative analysis of myxobacterial genomes.</title>
        <authorList>
            <person name="Rupp O."/>
            <person name="Goesmann A."/>
            <person name="Sogaard-Andersen L."/>
        </authorList>
    </citation>
    <scope>NUCLEOTIDE SEQUENCE [LARGE SCALE GENOMIC DNA]</scope>
    <source>
        <strain evidence="2 3">DSM 52655</strain>
    </source>
</reference>
<evidence type="ECO:0000256" key="1">
    <source>
        <dbReference type="SAM" id="SignalP"/>
    </source>
</evidence>
<gene>
    <name evidence="2" type="ORF">CYFUS_007987</name>
</gene>
<proteinExistence type="predicted"/>
<feature type="signal peptide" evidence="1">
    <location>
        <begin position="1"/>
        <end position="21"/>
    </location>
</feature>
<evidence type="ECO:0000313" key="2">
    <source>
        <dbReference type="EMBL" id="ATB42509.1"/>
    </source>
</evidence>
<organism evidence="2 3">
    <name type="scientific">Cystobacter fuscus</name>
    <dbReference type="NCBI Taxonomy" id="43"/>
    <lineage>
        <taxon>Bacteria</taxon>
        <taxon>Pseudomonadati</taxon>
        <taxon>Myxococcota</taxon>
        <taxon>Myxococcia</taxon>
        <taxon>Myxococcales</taxon>
        <taxon>Cystobacterineae</taxon>
        <taxon>Archangiaceae</taxon>
        <taxon>Cystobacter</taxon>
    </lineage>
</organism>
<accession>A0A250JF36</accession>
<feature type="chain" id="PRO_5012354700" description="Lipoprotein" evidence="1">
    <location>
        <begin position="22"/>
        <end position="189"/>
    </location>
</feature>
<dbReference type="Proteomes" id="UP000217257">
    <property type="component" value="Chromosome"/>
</dbReference>
<dbReference type="PROSITE" id="PS51257">
    <property type="entry name" value="PROKAR_LIPOPROTEIN"/>
    <property type="match status" value="1"/>
</dbReference>
<name>A0A250JF36_9BACT</name>
<dbReference type="KEGG" id="cfus:CYFUS_007987"/>
<evidence type="ECO:0008006" key="4">
    <source>
        <dbReference type="Google" id="ProtNLM"/>
    </source>
</evidence>
<keyword evidence="1" id="KW-0732">Signal</keyword>